<evidence type="ECO:0000256" key="1">
    <source>
        <dbReference type="SAM" id="MobiDB-lite"/>
    </source>
</evidence>
<gene>
    <name evidence="2" type="ORF">PDIGIT_LOCUS5741</name>
</gene>
<comment type="caution">
    <text evidence="2">The sequence shown here is derived from an EMBL/GenBank/DDBJ whole genome shotgun (WGS) entry which is preliminary data.</text>
</comment>
<dbReference type="Proteomes" id="UP001152607">
    <property type="component" value="Unassembled WGS sequence"/>
</dbReference>
<dbReference type="EMBL" id="CAOQHR010000003">
    <property type="protein sequence ID" value="CAI6332711.1"/>
    <property type="molecule type" value="Genomic_DNA"/>
</dbReference>
<feature type="region of interest" description="Disordered" evidence="1">
    <location>
        <begin position="92"/>
        <end position="112"/>
    </location>
</feature>
<accession>A0A9W4UD37</accession>
<organism evidence="2 3">
    <name type="scientific">Periconia digitata</name>
    <dbReference type="NCBI Taxonomy" id="1303443"/>
    <lineage>
        <taxon>Eukaryota</taxon>
        <taxon>Fungi</taxon>
        <taxon>Dikarya</taxon>
        <taxon>Ascomycota</taxon>
        <taxon>Pezizomycotina</taxon>
        <taxon>Dothideomycetes</taxon>
        <taxon>Pleosporomycetidae</taxon>
        <taxon>Pleosporales</taxon>
        <taxon>Massarineae</taxon>
        <taxon>Periconiaceae</taxon>
        <taxon>Periconia</taxon>
    </lineage>
</organism>
<keyword evidence="3" id="KW-1185">Reference proteome</keyword>
<reference evidence="2" key="1">
    <citation type="submission" date="2023-01" db="EMBL/GenBank/DDBJ databases">
        <authorList>
            <person name="Van Ghelder C."/>
            <person name="Rancurel C."/>
        </authorList>
    </citation>
    <scope>NUCLEOTIDE SEQUENCE</scope>
    <source>
        <strain evidence="2">CNCM I-4278</strain>
    </source>
</reference>
<evidence type="ECO:0000313" key="2">
    <source>
        <dbReference type="EMBL" id="CAI6332711.1"/>
    </source>
</evidence>
<proteinExistence type="predicted"/>
<protein>
    <submittedName>
        <fullName evidence="2">Uncharacterized protein</fullName>
    </submittedName>
</protein>
<dbReference type="AlphaFoldDB" id="A0A9W4UD37"/>
<name>A0A9W4UD37_9PLEO</name>
<evidence type="ECO:0000313" key="3">
    <source>
        <dbReference type="Proteomes" id="UP001152607"/>
    </source>
</evidence>
<sequence>MFFTSLRHLGPPFMVAIASTQALPFPLASPTGTPTPYPPSNIPQSSTDDWRNILLGSLSIIVTVTVPVTICLKATRKLPANEGVPPHVEVPMEVRSSNEPSIPAFYNPNHNE</sequence>